<evidence type="ECO:0000256" key="7">
    <source>
        <dbReference type="ARBA" id="ARBA00023136"/>
    </source>
</evidence>
<dbReference type="RefSeq" id="WP_143470226.1">
    <property type="nucleotide sequence ID" value="NZ_FNPG01000014.1"/>
</dbReference>
<evidence type="ECO:0000256" key="1">
    <source>
        <dbReference type="ARBA" id="ARBA00004651"/>
    </source>
</evidence>
<dbReference type="EMBL" id="FNPG01000014">
    <property type="protein sequence ID" value="SDY34897.1"/>
    <property type="molecule type" value="Genomic_DNA"/>
</dbReference>
<name>A0A1H3J527_9FIRM</name>
<keyword evidence="7 8" id="KW-0472">Membrane</keyword>
<evidence type="ECO:0000259" key="10">
    <source>
        <dbReference type="PROSITE" id="PS50929"/>
    </source>
</evidence>
<evidence type="ECO:0000256" key="8">
    <source>
        <dbReference type="SAM" id="Phobius"/>
    </source>
</evidence>
<dbReference type="Gene3D" id="1.20.1560.10">
    <property type="entry name" value="ABC transporter type 1, transmembrane domain"/>
    <property type="match status" value="1"/>
</dbReference>
<protein>
    <submittedName>
        <fullName evidence="11">ATP-binding cassette, subfamily B</fullName>
    </submittedName>
</protein>
<evidence type="ECO:0000259" key="9">
    <source>
        <dbReference type="PROSITE" id="PS50893"/>
    </source>
</evidence>
<dbReference type="SUPFAM" id="SSF52540">
    <property type="entry name" value="P-loop containing nucleoside triphosphate hydrolases"/>
    <property type="match status" value="1"/>
</dbReference>
<dbReference type="InterPro" id="IPR027417">
    <property type="entry name" value="P-loop_NTPase"/>
</dbReference>
<comment type="subcellular location">
    <subcellularLocation>
        <location evidence="1">Cell membrane</location>
        <topology evidence="1">Multi-pass membrane protein</topology>
    </subcellularLocation>
</comment>
<dbReference type="GO" id="GO:0005886">
    <property type="term" value="C:plasma membrane"/>
    <property type="evidence" value="ECO:0007669"/>
    <property type="project" value="UniProtKB-SubCell"/>
</dbReference>
<dbReference type="CDD" id="cd03254">
    <property type="entry name" value="ABCC_Glucan_exporter_like"/>
    <property type="match status" value="1"/>
</dbReference>
<dbReference type="InterPro" id="IPR003439">
    <property type="entry name" value="ABC_transporter-like_ATP-bd"/>
</dbReference>
<feature type="transmembrane region" description="Helical" evidence="8">
    <location>
        <begin position="28"/>
        <end position="47"/>
    </location>
</feature>
<evidence type="ECO:0000256" key="5">
    <source>
        <dbReference type="ARBA" id="ARBA00022840"/>
    </source>
</evidence>
<dbReference type="PROSITE" id="PS50929">
    <property type="entry name" value="ABC_TM1F"/>
    <property type="match status" value="1"/>
</dbReference>
<dbReference type="GO" id="GO:0015421">
    <property type="term" value="F:ABC-type oligopeptide transporter activity"/>
    <property type="evidence" value="ECO:0007669"/>
    <property type="project" value="TreeGrafter"/>
</dbReference>
<feature type="transmembrane region" description="Helical" evidence="8">
    <location>
        <begin position="169"/>
        <end position="189"/>
    </location>
</feature>
<dbReference type="STRING" id="1122142.SAMN02910414_01347"/>
<dbReference type="InterPro" id="IPR003593">
    <property type="entry name" value="AAA+_ATPase"/>
</dbReference>
<dbReference type="SUPFAM" id="SSF90123">
    <property type="entry name" value="ABC transporter transmembrane region"/>
    <property type="match status" value="1"/>
</dbReference>
<feature type="domain" description="ABC transporter" evidence="9">
    <location>
        <begin position="348"/>
        <end position="582"/>
    </location>
</feature>
<proteinExistence type="predicted"/>
<evidence type="ECO:0000256" key="2">
    <source>
        <dbReference type="ARBA" id="ARBA00022448"/>
    </source>
</evidence>
<dbReference type="Pfam" id="PF00664">
    <property type="entry name" value="ABC_membrane"/>
    <property type="match status" value="1"/>
</dbReference>
<dbReference type="PANTHER" id="PTHR43394:SF1">
    <property type="entry name" value="ATP-BINDING CASSETTE SUB-FAMILY B MEMBER 10, MITOCHONDRIAL"/>
    <property type="match status" value="1"/>
</dbReference>
<dbReference type="Gene3D" id="3.40.50.300">
    <property type="entry name" value="P-loop containing nucleotide triphosphate hydrolases"/>
    <property type="match status" value="1"/>
</dbReference>
<keyword evidence="6 8" id="KW-1133">Transmembrane helix</keyword>
<dbReference type="PROSITE" id="PS50893">
    <property type="entry name" value="ABC_TRANSPORTER_2"/>
    <property type="match status" value="1"/>
</dbReference>
<dbReference type="Proteomes" id="UP000183918">
    <property type="component" value="Unassembled WGS sequence"/>
</dbReference>
<sequence length="589" mass="66150">MAKMNKINQGQKETLKKVLKYIKQYRKYLITSMILAFITVVLTLYIPKITGQAVDYMIGKNNVDFKGVITKIVTIITFVIITGLAQWFMNLCNNKMTFCVVRDIRNDAFKKIEKLPLKYIDSHSYGEIESRVIADADQFADGLLMGFTQLFTGVITILGTLLFMFSINIIITFVVILVTPLSFFVAGFISKHTFQMFKKQSEIRGKQTAFINEMIEGQKVVKAFNRQQITLEKFDEINDKLNECSLKATFFSSLTNPSTRFINSLVYTGVGIAGAVSAINGRVTVGQLSAFLSYSNQYTKPFNEISGVVTELQNAIACAARLFELIEEKEEIKEADEAIVLNDVEGIIGIDNMSFSYVPNQHLIENFNLSVKPGQKVAIVGPTGCGKTTLINLLMRFYDITAGKITVDGNNIKNVTRGSLRNSYGMVLQDTWLKSGTIRDNITMGNPSITEEEMINVAKTCHIHSFIKRLPKKYDTIVSENGGDFSQGQKQLLCIARVMMSKPSMLILDEATSSIDTRTEIKIQEAFEKLMEGKTTFIVAHRLATIRSADIILVMKDGSIIEKGNHKSLMNKKGFYYELYQSQFLGKEI</sequence>
<reference evidence="11 12" key="1">
    <citation type="submission" date="2016-10" db="EMBL/GenBank/DDBJ databases">
        <authorList>
            <person name="de Groot N.N."/>
        </authorList>
    </citation>
    <scope>NUCLEOTIDE SEQUENCE [LARGE SCALE GENOMIC DNA]</scope>
    <source>
        <strain evidence="11 12">DSM 14045</strain>
    </source>
</reference>
<evidence type="ECO:0000313" key="11">
    <source>
        <dbReference type="EMBL" id="SDY34897.1"/>
    </source>
</evidence>
<organism evidence="11 12">
    <name type="scientific">Lachnobacterium bovis DSM 14045</name>
    <dbReference type="NCBI Taxonomy" id="1122142"/>
    <lineage>
        <taxon>Bacteria</taxon>
        <taxon>Bacillati</taxon>
        <taxon>Bacillota</taxon>
        <taxon>Clostridia</taxon>
        <taxon>Lachnospirales</taxon>
        <taxon>Lachnospiraceae</taxon>
        <taxon>Lachnobacterium</taxon>
    </lineage>
</organism>
<keyword evidence="3 8" id="KW-0812">Transmembrane</keyword>
<evidence type="ECO:0000256" key="3">
    <source>
        <dbReference type="ARBA" id="ARBA00022692"/>
    </source>
</evidence>
<feature type="transmembrane region" description="Helical" evidence="8">
    <location>
        <begin position="67"/>
        <end position="88"/>
    </location>
</feature>
<keyword evidence="12" id="KW-1185">Reference proteome</keyword>
<dbReference type="GO" id="GO:0005524">
    <property type="term" value="F:ATP binding"/>
    <property type="evidence" value="ECO:0007669"/>
    <property type="project" value="UniProtKB-KW"/>
</dbReference>
<evidence type="ECO:0000256" key="6">
    <source>
        <dbReference type="ARBA" id="ARBA00022989"/>
    </source>
</evidence>
<evidence type="ECO:0000256" key="4">
    <source>
        <dbReference type="ARBA" id="ARBA00022741"/>
    </source>
</evidence>
<feature type="domain" description="ABC transmembrane type-1" evidence="10">
    <location>
        <begin position="30"/>
        <end position="314"/>
    </location>
</feature>
<keyword evidence="2" id="KW-0813">Transport</keyword>
<dbReference type="InterPro" id="IPR036640">
    <property type="entry name" value="ABC1_TM_sf"/>
</dbReference>
<feature type="transmembrane region" description="Helical" evidence="8">
    <location>
        <begin position="143"/>
        <end position="163"/>
    </location>
</feature>
<dbReference type="InterPro" id="IPR017871">
    <property type="entry name" value="ABC_transporter-like_CS"/>
</dbReference>
<accession>A0A1H3J527</accession>
<dbReference type="PANTHER" id="PTHR43394">
    <property type="entry name" value="ATP-DEPENDENT PERMEASE MDL1, MITOCHONDRIAL"/>
    <property type="match status" value="1"/>
</dbReference>
<keyword evidence="5 11" id="KW-0067">ATP-binding</keyword>
<dbReference type="OrthoDB" id="9762778at2"/>
<dbReference type="Pfam" id="PF00005">
    <property type="entry name" value="ABC_tran"/>
    <property type="match status" value="1"/>
</dbReference>
<dbReference type="AlphaFoldDB" id="A0A1H3J527"/>
<dbReference type="CDD" id="cd18547">
    <property type="entry name" value="ABC_6TM_Tm288_like"/>
    <property type="match status" value="1"/>
</dbReference>
<dbReference type="FunFam" id="3.40.50.300:FF:000287">
    <property type="entry name" value="Multidrug ABC transporter ATP-binding protein"/>
    <property type="match status" value="1"/>
</dbReference>
<dbReference type="GO" id="GO:0016887">
    <property type="term" value="F:ATP hydrolysis activity"/>
    <property type="evidence" value="ECO:0007669"/>
    <property type="project" value="InterPro"/>
</dbReference>
<dbReference type="PROSITE" id="PS00211">
    <property type="entry name" value="ABC_TRANSPORTER_1"/>
    <property type="match status" value="1"/>
</dbReference>
<gene>
    <name evidence="11" type="ORF">SAMN02910414_01347</name>
</gene>
<dbReference type="SMART" id="SM00382">
    <property type="entry name" value="AAA"/>
    <property type="match status" value="1"/>
</dbReference>
<dbReference type="InterPro" id="IPR039421">
    <property type="entry name" value="Type_1_exporter"/>
</dbReference>
<keyword evidence="4" id="KW-0547">Nucleotide-binding</keyword>
<dbReference type="InterPro" id="IPR011527">
    <property type="entry name" value="ABC1_TM_dom"/>
</dbReference>
<evidence type="ECO:0000313" key="12">
    <source>
        <dbReference type="Proteomes" id="UP000183918"/>
    </source>
</evidence>